<dbReference type="InterPro" id="IPR056146">
    <property type="entry name" value="DUF7729"/>
</dbReference>
<keyword evidence="4" id="KW-1185">Reference proteome</keyword>
<dbReference type="AlphaFoldDB" id="A0AAD4LGH9"/>
<evidence type="ECO:0000256" key="1">
    <source>
        <dbReference type="SAM" id="SignalP"/>
    </source>
</evidence>
<dbReference type="Pfam" id="PF24855">
    <property type="entry name" value="DUF7729"/>
    <property type="match status" value="1"/>
</dbReference>
<evidence type="ECO:0000259" key="2">
    <source>
        <dbReference type="Pfam" id="PF24855"/>
    </source>
</evidence>
<feature type="chain" id="PRO_5041944826" description="DUF7729 domain-containing protein" evidence="1">
    <location>
        <begin position="18"/>
        <end position="268"/>
    </location>
</feature>
<name>A0AAD4LGH9_9AGAM</name>
<feature type="domain" description="DUF7729" evidence="2">
    <location>
        <begin position="71"/>
        <end position="218"/>
    </location>
</feature>
<dbReference type="PANTHER" id="PTHR34862">
    <property type="entry name" value="SPARK DOMAIN-CONTAINING PROTEIN"/>
    <property type="match status" value="1"/>
</dbReference>
<dbReference type="PANTHER" id="PTHR34862:SF1">
    <property type="entry name" value="SPARK DOMAIN-CONTAINING PROTEIN"/>
    <property type="match status" value="1"/>
</dbReference>
<reference evidence="3" key="1">
    <citation type="submission" date="2022-01" db="EMBL/GenBank/DDBJ databases">
        <title>Comparative genomics reveals a dynamic genome evolution in the ectomycorrhizal milk-cap (Lactarius) mushrooms.</title>
        <authorList>
            <consortium name="DOE Joint Genome Institute"/>
            <person name="Lebreton A."/>
            <person name="Tang N."/>
            <person name="Kuo A."/>
            <person name="LaButti K."/>
            <person name="Drula E."/>
            <person name="Barry K."/>
            <person name="Clum A."/>
            <person name="Lipzen A."/>
            <person name="Mousain D."/>
            <person name="Ng V."/>
            <person name="Wang R."/>
            <person name="Wang X."/>
            <person name="Dai Y."/>
            <person name="Henrissat B."/>
            <person name="Grigoriev I.V."/>
            <person name="Guerin-Laguette A."/>
            <person name="Yu F."/>
            <person name="Martin F.M."/>
        </authorList>
    </citation>
    <scope>NUCLEOTIDE SEQUENCE</scope>
    <source>
        <strain evidence="3">QP</strain>
    </source>
</reference>
<feature type="signal peptide" evidence="1">
    <location>
        <begin position="1"/>
        <end position="17"/>
    </location>
</feature>
<gene>
    <name evidence="3" type="ORF">EDB92DRAFT_1864921</name>
</gene>
<keyword evidence="1" id="KW-0732">Signal</keyword>
<evidence type="ECO:0000313" key="4">
    <source>
        <dbReference type="Proteomes" id="UP001201163"/>
    </source>
</evidence>
<proteinExistence type="predicted"/>
<dbReference type="EMBL" id="JAKELL010000030">
    <property type="protein sequence ID" value="KAH8990622.1"/>
    <property type="molecule type" value="Genomic_DNA"/>
</dbReference>
<organism evidence="3 4">
    <name type="scientific">Lactarius akahatsu</name>
    <dbReference type="NCBI Taxonomy" id="416441"/>
    <lineage>
        <taxon>Eukaryota</taxon>
        <taxon>Fungi</taxon>
        <taxon>Dikarya</taxon>
        <taxon>Basidiomycota</taxon>
        <taxon>Agaricomycotina</taxon>
        <taxon>Agaricomycetes</taxon>
        <taxon>Russulales</taxon>
        <taxon>Russulaceae</taxon>
        <taxon>Lactarius</taxon>
    </lineage>
</organism>
<dbReference type="Proteomes" id="UP001201163">
    <property type="component" value="Unassembled WGS sequence"/>
</dbReference>
<evidence type="ECO:0000313" key="3">
    <source>
        <dbReference type="EMBL" id="KAH8990622.1"/>
    </source>
</evidence>
<sequence>MIFSFLTLASLLPSVIAQSSSSFDVSAQCQSSLVSIASSTEGQCLNSAGIAPIFFAGSNTSLIGPFQSWLTGLCSKDPCTNQTLATLVANITQGCSSDLSSLGINHSNVSSITASVQEYYPVVRQIACLKDNNANQLCLIEELYDVQNVTGTLSADNIFSLFPKLIAVGLPALGLPQNVTCSNCTKEAYNIIITESPQAITSDENSTLSKQCGSDFLDGKSPASISQTAAGSDLSNTNGDSNIALRPLRLRGAPTSLIGLAVFLAALL</sequence>
<comment type="caution">
    <text evidence="3">The sequence shown here is derived from an EMBL/GenBank/DDBJ whole genome shotgun (WGS) entry which is preliminary data.</text>
</comment>
<protein>
    <recommendedName>
        <fullName evidence="2">DUF7729 domain-containing protein</fullName>
    </recommendedName>
</protein>
<accession>A0AAD4LGH9</accession>